<sequence length="59" mass="6230">MRMGNLLRPGHESSVVMSANTPRLAVAHPTVVPGNHPGMGDADEAPTGDDPDHRTERSS</sequence>
<dbReference type="EMBL" id="FNPB01000001">
    <property type="protein sequence ID" value="SDX53640.1"/>
    <property type="molecule type" value="Genomic_DNA"/>
</dbReference>
<dbReference type="Proteomes" id="UP000199170">
    <property type="component" value="Unassembled WGS sequence"/>
</dbReference>
<dbReference type="AlphaFoldDB" id="A0A1H3CHZ8"/>
<feature type="region of interest" description="Disordered" evidence="1">
    <location>
        <begin position="1"/>
        <end position="59"/>
    </location>
</feature>
<evidence type="ECO:0000313" key="2">
    <source>
        <dbReference type="EMBL" id="SDX53640.1"/>
    </source>
</evidence>
<keyword evidence="3" id="KW-1185">Reference proteome</keyword>
<protein>
    <submittedName>
        <fullName evidence="2">Uncharacterized protein</fullName>
    </submittedName>
</protein>
<proteinExistence type="predicted"/>
<name>A0A1H3CHZ8_9EURY</name>
<reference evidence="3" key="1">
    <citation type="submission" date="2016-10" db="EMBL/GenBank/DDBJ databases">
        <authorList>
            <person name="Varghese N."/>
            <person name="Submissions S."/>
        </authorList>
    </citation>
    <scope>NUCLEOTIDE SEQUENCE [LARGE SCALE GENOMIC DNA]</scope>
    <source>
        <strain evidence="3">CGMCC 1.10118</strain>
    </source>
</reference>
<accession>A0A1H3CHZ8</accession>
<evidence type="ECO:0000256" key="1">
    <source>
        <dbReference type="SAM" id="MobiDB-lite"/>
    </source>
</evidence>
<feature type="compositionally biased region" description="Basic and acidic residues" evidence="1">
    <location>
        <begin position="50"/>
        <end position="59"/>
    </location>
</feature>
<organism evidence="2 3">
    <name type="scientific">Halobellus clavatus</name>
    <dbReference type="NCBI Taxonomy" id="660517"/>
    <lineage>
        <taxon>Archaea</taxon>
        <taxon>Methanobacteriati</taxon>
        <taxon>Methanobacteriota</taxon>
        <taxon>Stenosarchaea group</taxon>
        <taxon>Halobacteria</taxon>
        <taxon>Halobacteriales</taxon>
        <taxon>Haloferacaceae</taxon>
        <taxon>Halobellus</taxon>
    </lineage>
</organism>
<gene>
    <name evidence="2" type="ORF">SAMN04487946_10123</name>
</gene>
<evidence type="ECO:0000313" key="3">
    <source>
        <dbReference type="Proteomes" id="UP000199170"/>
    </source>
</evidence>